<evidence type="ECO:0000256" key="9">
    <source>
        <dbReference type="ARBA" id="ARBA00022842"/>
    </source>
</evidence>
<evidence type="ECO:0000256" key="6">
    <source>
        <dbReference type="ARBA" id="ARBA00022771"/>
    </source>
</evidence>
<keyword evidence="14" id="KW-0539">Nucleus</keyword>
<dbReference type="Pfam" id="PF00481">
    <property type="entry name" value="PP2C"/>
    <property type="match status" value="1"/>
</dbReference>
<evidence type="ECO:0000256" key="11">
    <source>
        <dbReference type="ARBA" id="ARBA00023125"/>
    </source>
</evidence>
<dbReference type="InterPro" id="IPR052035">
    <property type="entry name" value="ZnF_BED_domain_contain"/>
</dbReference>
<evidence type="ECO:0000256" key="13">
    <source>
        <dbReference type="ARBA" id="ARBA00023211"/>
    </source>
</evidence>
<accession>A0AA39RSW1</accession>
<comment type="subcellular location">
    <subcellularLocation>
        <location evidence="3">Nucleus</location>
    </subcellularLocation>
</comment>
<gene>
    <name evidence="19" type="ORF">LWI29_033999</name>
</gene>
<evidence type="ECO:0000256" key="3">
    <source>
        <dbReference type="ARBA" id="ARBA00004123"/>
    </source>
</evidence>
<dbReference type="InterPro" id="IPR025525">
    <property type="entry name" value="hAT-like_transposase_RNase-H"/>
</dbReference>
<keyword evidence="12" id="KW-0804">Transcription</keyword>
<evidence type="ECO:0000313" key="20">
    <source>
        <dbReference type="Proteomes" id="UP001168877"/>
    </source>
</evidence>
<feature type="compositionally biased region" description="Basic and acidic residues" evidence="16">
    <location>
        <begin position="35"/>
        <end position="48"/>
    </location>
</feature>
<dbReference type="AlphaFoldDB" id="A0AA39RSW1"/>
<sequence length="1056" mass="119437">MDPDNLDVEDINSESMEEDYDGGETQLEEDQEINDFGKGKVKTLEKKPPRQRKSTSKVWSLFVKLPRGKDGKLHCKCKMCGKTYRCESCYGTGNMRRHMDNCPKIAHYDLEQMFLSKSTGGSMSAVNRKDPQVFRDMVSCAIVCHDLPFQFVEWTWIRRIIEYLSSDVTLVSRNTAKADVMKMFLREKSKIKTMLEHAPGRICLTCDLWTSINTDGFLCLTAHFIDRNWVLQKRVLKFCVMYPPHDGVSLSQKINTWLHEWGIGNKIFSITLDNASSNKAFVDILKTQMNLHKALVCDGEFLHIRCCAHILNLIVQDGLKEIDEVVLKIRESIRYIKGSQVRKQKFVESVNHVGLDSKMGMRQDVPTRWNSTFLMLQSALYYRRVWCALEMLDSNYKHCPSPTEWEKVEKIATFLQHFYDVTCSFSGSKYPTSNLYFPNVLSTYLLLKKNLESSDVFMKNMATKMYSKYDKYWGDFSVILAIALVLDPRYKMTFVEFAYKKVYGSESVELDNVRNKLFSLFNEYMMHSTRSTRRVTSNSLPSGSGSHESENITTSSMNATISSLDLLEEYESFERYEDTSLLNKKTQLELYLDEPKVEKTMKLDILNFWRGNEVRFPELSMMARDVLSIPVSSVASESAFSVGGRVLDQYRSSLKPDIVEAIVCSRDWIHGGERVYLFKGLNKAISMASLSLNSPLSPSSPQPLSWVGQFLHHDHKEKKILQENIENTKTNNQKPVISLSSTEEGSNNNIITKASGSGGVNKGSIKLRKRPARLVLPDICAASLELGDEIGKNIKLEKKEFEIQGKDFVLACKRGSRQVMEDGYGFMVDVLGDPKQAFFTVIDGHGGRAAADYVAKNLGKNIVKELGIVGEDEHAIRAGYMVTDTAFLSQGVGSGACAASVLLKAGELHVANVGDCRVVLSRNGVADSLTIDHRLSREDERLRIENSGGFVFCRNGVWRVQGSLAVSRAIGDMHLKEWIISEPEIKKLPLTSDCEFLIMASDGLWDKVNEQEAVDVVSKEKKSIESCKKLIEMSSSRGNMDDITVMVINLQNFAIN</sequence>
<comment type="subunit">
    <text evidence="4">Homodimer.</text>
</comment>
<comment type="caution">
    <text evidence="19">The sequence shown here is derived from an EMBL/GenBank/DDBJ whole genome shotgun (WGS) entry which is preliminary data.</text>
</comment>
<feature type="compositionally biased region" description="Polar residues" evidence="16">
    <location>
        <begin position="538"/>
        <end position="552"/>
    </location>
</feature>
<dbReference type="PANTHER" id="PTHR46481:SF6">
    <property type="entry name" value="ZINC FINGER BED DOMAIN-CONTAINING PROTEIN RICESLEEPER 2-LIKE"/>
    <property type="match status" value="1"/>
</dbReference>
<keyword evidence="6 15" id="KW-0863">Zinc-finger</keyword>
<dbReference type="InterPro" id="IPR036457">
    <property type="entry name" value="PPM-type-like_dom_sf"/>
</dbReference>
<dbReference type="Gene3D" id="3.60.40.10">
    <property type="entry name" value="PPM-type phosphatase domain"/>
    <property type="match status" value="1"/>
</dbReference>
<evidence type="ECO:0008006" key="21">
    <source>
        <dbReference type="Google" id="ProtNLM"/>
    </source>
</evidence>
<dbReference type="GO" id="GO:0016787">
    <property type="term" value="F:hydrolase activity"/>
    <property type="evidence" value="ECO:0007669"/>
    <property type="project" value="UniProtKB-KW"/>
</dbReference>
<dbReference type="SUPFAM" id="SSF57667">
    <property type="entry name" value="beta-beta-alpha zinc fingers"/>
    <property type="match status" value="1"/>
</dbReference>
<dbReference type="FunFam" id="3.60.40.10:FF:000079">
    <property type="entry name" value="Probable protein phosphatase 2C 74"/>
    <property type="match status" value="1"/>
</dbReference>
<dbReference type="GO" id="GO:0005634">
    <property type="term" value="C:nucleus"/>
    <property type="evidence" value="ECO:0007669"/>
    <property type="project" value="UniProtKB-SubCell"/>
</dbReference>
<evidence type="ECO:0000313" key="19">
    <source>
        <dbReference type="EMBL" id="KAK0577499.1"/>
    </source>
</evidence>
<dbReference type="SMART" id="SM00614">
    <property type="entry name" value="ZnF_BED"/>
    <property type="match status" value="1"/>
</dbReference>
<evidence type="ECO:0000256" key="10">
    <source>
        <dbReference type="ARBA" id="ARBA00023015"/>
    </source>
</evidence>
<dbReference type="GO" id="GO:0046983">
    <property type="term" value="F:protein dimerization activity"/>
    <property type="evidence" value="ECO:0007669"/>
    <property type="project" value="InterPro"/>
</dbReference>
<keyword evidence="11" id="KW-0238">DNA-binding</keyword>
<dbReference type="PROSITE" id="PS51746">
    <property type="entry name" value="PPM_2"/>
    <property type="match status" value="1"/>
</dbReference>
<feature type="region of interest" description="Disordered" evidence="16">
    <location>
        <begin position="532"/>
        <end position="552"/>
    </location>
</feature>
<dbReference type="EMBL" id="JAUESC010000386">
    <property type="protein sequence ID" value="KAK0577499.1"/>
    <property type="molecule type" value="Genomic_DNA"/>
</dbReference>
<organism evidence="19 20">
    <name type="scientific">Acer saccharum</name>
    <name type="common">Sugar maple</name>
    <dbReference type="NCBI Taxonomy" id="4024"/>
    <lineage>
        <taxon>Eukaryota</taxon>
        <taxon>Viridiplantae</taxon>
        <taxon>Streptophyta</taxon>
        <taxon>Embryophyta</taxon>
        <taxon>Tracheophyta</taxon>
        <taxon>Spermatophyta</taxon>
        <taxon>Magnoliopsida</taxon>
        <taxon>eudicotyledons</taxon>
        <taxon>Gunneridae</taxon>
        <taxon>Pentapetalae</taxon>
        <taxon>rosids</taxon>
        <taxon>malvids</taxon>
        <taxon>Sapindales</taxon>
        <taxon>Sapindaceae</taxon>
        <taxon>Hippocastanoideae</taxon>
        <taxon>Acereae</taxon>
        <taxon>Acer</taxon>
    </lineage>
</organism>
<dbReference type="GO" id="GO:0008270">
    <property type="term" value="F:zinc ion binding"/>
    <property type="evidence" value="ECO:0007669"/>
    <property type="project" value="UniProtKB-KW"/>
</dbReference>
<feature type="compositionally biased region" description="Acidic residues" evidence="16">
    <location>
        <begin position="1"/>
        <end position="33"/>
    </location>
</feature>
<dbReference type="Pfam" id="PF05699">
    <property type="entry name" value="Dimer_Tnp_hAT"/>
    <property type="match status" value="1"/>
</dbReference>
<evidence type="ECO:0000256" key="15">
    <source>
        <dbReference type="PROSITE-ProRule" id="PRU00027"/>
    </source>
</evidence>
<name>A0AA39RSW1_ACESA</name>
<evidence type="ECO:0000256" key="7">
    <source>
        <dbReference type="ARBA" id="ARBA00022801"/>
    </source>
</evidence>
<dbReference type="SMART" id="SM00332">
    <property type="entry name" value="PP2Cc"/>
    <property type="match status" value="1"/>
</dbReference>
<dbReference type="GO" id="GO:0003677">
    <property type="term" value="F:DNA binding"/>
    <property type="evidence" value="ECO:0007669"/>
    <property type="project" value="UniProtKB-KW"/>
</dbReference>
<dbReference type="InterPro" id="IPR001932">
    <property type="entry name" value="PPM-type_phosphatase-like_dom"/>
</dbReference>
<evidence type="ECO:0000256" key="5">
    <source>
        <dbReference type="ARBA" id="ARBA00022723"/>
    </source>
</evidence>
<dbReference type="SUPFAM" id="SSF53098">
    <property type="entry name" value="Ribonuclease H-like"/>
    <property type="match status" value="1"/>
</dbReference>
<dbReference type="CDD" id="cd00143">
    <property type="entry name" value="PP2Cc"/>
    <property type="match status" value="1"/>
</dbReference>
<keyword evidence="8" id="KW-0862">Zinc</keyword>
<keyword evidence="10" id="KW-0805">Transcription regulation</keyword>
<reference evidence="19" key="1">
    <citation type="journal article" date="2022" name="Plant J.">
        <title>Strategies of tolerance reflected in two North American maple genomes.</title>
        <authorList>
            <person name="McEvoy S.L."/>
            <person name="Sezen U.U."/>
            <person name="Trouern-Trend A."/>
            <person name="McMahon S.M."/>
            <person name="Schaberg P.G."/>
            <person name="Yang J."/>
            <person name="Wegrzyn J.L."/>
            <person name="Swenson N.G."/>
        </authorList>
    </citation>
    <scope>NUCLEOTIDE SEQUENCE</scope>
    <source>
        <strain evidence="19">NS2018</strain>
    </source>
</reference>
<comment type="cofactor">
    <cofactor evidence="1">
        <name>Mn(2+)</name>
        <dbReference type="ChEBI" id="CHEBI:29035"/>
    </cofactor>
</comment>
<feature type="domain" description="BED-type" evidence="17">
    <location>
        <begin position="53"/>
        <end position="114"/>
    </location>
</feature>
<evidence type="ECO:0000256" key="1">
    <source>
        <dbReference type="ARBA" id="ARBA00001936"/>
    </source>
</evidence>
<keyword evidence="5" id="KW-0479">Metal-binding</keyword>
<keyword evidence="9" id="KW-0460">Magnesium</keyword>
<keyword evidence="7" id="KW-0378">Hydrolase</keyword>
<dbReference type="SUPFAM" id="SSF81606">
    <property type="entry name" value="PP2C-like"/>
    <property type="match status" value="1"/>
</dbReference>
<dbReference type="Proteomes" id="UP001168877">
    <property type="component" value="Unassembled WGS sequence"/>
</dbReference>
<evidence type="ECO:0000256" key="14">
    <source>
        <dbReference type="ARBA" id="ARBA00023242"/>
    </source>
</evidence>
<feature type="region of interest" description="Disordered" evidence="16">
    <location>
        <begin position="1"/>
        <end position="55"/>
    </location>
</feature>
<evidence type="ECO:0000256" key="4">
    <source>
        <dbReference type="ARBA" id="ARBA00011738"/>
    </source>
</evidence>
<proteinExistence type="predicted"/>
<protein>
    <recommendedName>
        <fullName evidence="21">Protein-serine/threonine phosphatase</fullName>
    </recommendedName>
</protein>
<comment type="cofactor">
    <cofactor evidence="2">
        <name>Mg(2+)</name>
        <dbReference type="ChEBI" id="CHEBI:18420"/>
    </cofactor>
</comment>
<dbReference type="Pfam" id="PF14372">
    <property type="entry name" value="hAT-like_RNase-H"/>
    <property type="match status" value="1"/>
</dbReference>
<feature type="domain" description="PPM-type phosphatase" evidence="18">
    <location>
        <begin position="807"/>
        <end position="1050"/>
    </location>
</feature>
<dbReference type="PROSITE" id="PS50808">
    <property type="entry name" value="ZF_BED"/>
    <property type="match status" value="1"/>
</dbReference>
<dbReference type="PANTHER" id="PTHR46481">
    <property type="entry name" value="ZINC FINGER BED DOMAIN-CONTAINING PROTEIN 4"/>
    <property type="match status" value="1"/>
</dbReference>
<evidence type="ECO:0000256" key="8">
    <source>
        <dbReference type="ARBA" id="ARBA00022833"/>
    </source>
</evidence>
<reference evidence="19" key="2">
    <citation type="submission" date="2023-06" db="EMBL/GenBank/DDBJ databases">
        <authorList>
            <person name="Swenson N.G."/>
            <person name="Wegrzyn J.L."/>
            <person name="Mcevoy S.L."/>
        </authorList>
    </citation>
    <scope>NUCLEOTIDE SEQUENCE</scope>
    <source>
        <strain evidence="19">NS2018</strain>
        <tissue evidence="19">Leaf</tissue>
    </source>
</reference>
<keyword evidence="20" id="KW-1185">Reference proteome</keyword>
<dbReference type="InterPro" id="IPR003656">
    <property type="entry name" value="Znf_BED"/>
</dbReference>
<evidence type="ECO:0000259" key="17">
    <source>
        <dbReference type="PROSITE" id="PS50808"/>
    </source>
</evidence>
<dbReference type="InterPro" id="IPR008906">
    <property type="entry name" value="HATC_C_dom"/>
</dbReference>
<dbReference type="InterPro" id="IPR012337">
    <property type="entry name" value="RNaseH-like_sf"/>
</dbReference>
<dbReference type="InterPro" id="IPR036236">
    <property type="entry name" value="Znf_C2H2_sf"/>
</dbReference>
<evidence type="ECO:0000256" key="16">
    <source>
        <dbReference type="SAM" id="MobiDB-lite"/>
    </source>
</evidence>
<evidence type="ECO:0000256" key="2">
    <source>
        <dbReference type="ARBA" id="ARBA00001946"/>
    </source>
</evidence>
<keyword evidence="13" id="KW-0464">Manganese</keyword>
<evidence type="ECO:0000259" key="18">
    <source>
        <dbReference type="PROSITE" id="PS51746"/>
    </source>
</evidence>
<evidence type="ECO:0000256" key="12">
    <source>
        <dbReference type="ARBA" id="ARBA00023163"/>
    </source>
</evidence>